<evidence type="ECO:0000313" key="5">
    <source>
        <dbReference type="EMBL" id="MBL0003310.1"/>
    </source>
</evidence>
<feature type="coiled-coil region" evidence="1">
    <location>
        <begin position="8"/>
        <end position="35"/>
    </location>
</feature>
<dbReference type="AlphaFoldDB" id="A0A934X5B5"/>
<name>A0A934X5B5_9MICO</name>
<evidence type="ECO:0000313" key="3">
    <source>
        <dbReference type="EMBL" id="MBK7273087.1"/>
    </source>
</evidence>
<dbReference type="EMBL" id="JADIXZ010000004">
    <property type="protein sequence ID" value="MBK6300730.1"/>
    <property type="molecule type" value="Genomic_DNA"/>
</dbReference>
<gene>
    <name evidence="2" type="ORF">IPF40_06650</name>
    <name evidence="3" type="ORF">IPI13_07915</name>
    <name evidence="4" type="ORF">IPI13_15810</name>
    <name evidence="5" type="ORF">IPP00_04750</name>
</gene>
<dbReference type="EMBL" id="JADKGK010000010">
    <property type="protein sequence ID" value="MBL0003310.1"/>
    <property type="molecule type" value="Genomic_DNA"/>
</dbReference>
<evidence type="ECO:0000313" key="2">
    <source>
        <dbReference type="EMBL" id="MBK6300730.1"/>
    </source>
</evidence>
<evidence type="ECO:0000313" key="7">
    <source>
        <dbReference type="Proteomes" id="UP000726105"/>
    </source>
</evidence>
<dbReference type="EMBL" id="JADJIB010000002">
    <property type="protein sequence ID" value="MBK7273087.1"/>
    <property type="molecule type" value="Genomic_DNA"/>
</dbReference>
<accession>A0A934X5B5</accession>
<sequence length="92" mass="10205">MTSTPMDVARLADLVEEMQRRITKLEKQLAEAQGPQGPVPIDTILAISAAVAAYLGKKATVRQIHYSHTNSWARMGRSNIHASHTFTHTRSH</sequence>
<keyword evidence="1" id="KW-0175">Coiled coil</keyword>
<organism evidence="2 6">
    <name type="scientific">Candidatus Phosphoribacter hodrii</name>
    <dbReference type="NCBI Taxonomy" id="2953743"/>
    <lineage>
        <taxon>Bacteria</taxon>
        <taxon>Bacillati</taxon>
        <taxon>Actinomycetota</taxon>
        <taxon>Actinomycetes</taxon>
        <taxon>Micrococcales</taxon>
        <taxon>Dermatophilaceae</taxon>
        <taxon>Candidatus Phosphoribacter</taxon>
    </lineage>
</organism>
<reference evidence="6 7" key="1">
    <citation type="submission" date="2020-10" db="EMBL/GenBank/DDBJ databases">
        <title>Connecting structure to function with the recovery of over 1000 high-quality activated sludge metagenome-assembled genomes encoding full-length rRNA genes using long-read sequencing.</title>
        <authorList>
            <person name="Singleton C.M."/>
            <person name="Petriglieri F."/>
            <person name="Kristensen J.M."/>
            <person name="Kirkegaard R.H."/>
            <person name="Michaelsen T.Y."/>
            <person name="Andersen M.H."/>
            <person name="Karst S.M."/>
            <person name="Dueholm M.S."/>
            <person name="Nielsen P.H."/>
            <person name="Albertsen M."/>
        </authorList>
    </citation>
    <scope>NUCLEOTIDE SEQUENCE [LARGE SCALE GENOMIC DNA]</scope>
    <source>
        <strain evidence="2">AalE_18-Q3-R2-46_BAT3C.188</strain>
        <strain evidence="3">Ega_18-Q3-R5-49_MAXAC.001</strain>
        <strain evidence="5">Ribe_18-Q3-R11-54_MAXAC.001</strain>
    </source>
</reference>
<dbReference type="Proteomes" id="UP000886632">
    <property type="component" value="Unassembled WGS sequence"/>
</dbReference>
<dbReference type="Proteomes" id="UP000718281">
    <property type="component" value="Unassembled WGS sequence"/>
</dbReference>
<comment type="caution">
    <text evidence="2">The sequence shown here is derived from an EMBL/GenBank/DDBJ whole genome shotgun (WGS) entry which is preliminary data.</text>
</comment>
<evidence type="ECO:0000313" key="6">
    <source>
        <dbReference type="Proteomes" id="UP000718281"/>
    </source>
</evidence>
<evidence type="ECO:0000313" key="4">
    <source>
        <dbReference type="EMBL" id="MBK7274547.1"/>
    </source>
</evidence>
<evidence type="ECO:0000256" key="1">
    <source>
        <dbReference type="SAM" id="Coils"/>
    </source>
</evidence>
<protein>
    <recommendedName>
        <fullName evidence="8">Methylmalonyl-CoA carboxyltransferase 12S subunit</fullName>
    </recommendedName>
</protein>
<dbReference type="Proteomes" id="UP000726105">
    <property type="component" value="Unassembled WGS sequence"/>
</dbReference>
<proteinExistence type="predicted"/>
<evidence type="ECO:0008006" key="8">
    <source>
        <dbReference type="Google" id="ProtNLM"/>
    </source>
</evidence>
<dbReference type="EMBL" id="JADJIB010000009">
    <property type="protein sequence ID" value="MBK7274547.1"/>
    <property type="molecule type" value="Genomic_DNA"/>
</dbReference>